<proteinExistence type="predicted"/>
<name>A0A645AKJ8_9ZZZZ</name>
<dbReference type="AlphaFoldDB" id="A0A645AKJ8"/>
<organism evidence="1">
    <name type="scientific">bioreactor metagenome</name>
    <dbReference type="NCBI Taxonomy" id="1076179"/>
    <lineage>
        <taxon>unclassified sequences</taxon>
        <taxon>metagenomes</taxon>
        <taxon>ecological metagenomes</taxon>
    </lineage>
</organism>
<reference evidence="1" key="1">
    <citation type="submission" date="2019-08" db="EMBL/GenBank/DDBJ databases">
        <authorList>
            <person name="Kucharzyk K."/>
            <person name="Murdoch R.W."/>
            <person name="Higgins S."/>
            <person name="Loffler F."/>
        </authorList>
    </citation>
    <scope>NUCLEOTIDE SEQUENCE</scope>
</reference>
<gene>
    <name evidence="1" type="ORF">SDC9_100438</name>
</gene>
<comment type="caution">
    <text evidence="1">The sequence shown here is derived from an EMBL/GenBank/DDBJ whole genome shotgun (WGS) entry which is preliminary data.</text>
</comment>
<protein>
    <submittedName>
        <fullName evidence="1">Uncharacterized protein</fullName>
    </submittedName>
</protein>
<dbReference type="EMBL" id="VSSQ01014441">
    <property type="protein sequence ID" value="MPM53669.1"/>
    <property type="molecule type" value="Genomic_DNA"/>
</dbReference>
<sequence length="47" mass="4888">MAQRQVPDGECLELGVARAYSALVLMIELGEAGGHFAAAGAGRRDDD</sequence>
<accession>A0A645AKJ8</accession>
<evidence type="ECO:0000313" key="1">
    <source>
        <dbReference type="EMBL" id="MPM53669.1"/>
    </source>
</evidence>